<sequence length="450" mass="48419">MQNFFFHFKKNLAASLIAVSAFVLPQSAFASDAVGTVSFVVGDASSPIDAKANQVIARGDKLQAGQVILTGSNGHVHIKMIDGAFVSIRPMSRFRIEEYKYDAVEPKNSRIKFVLEQGTARSITGKAGEASKQSYRLNTPLAAIGIRGTDFVVHTERDVTRVVVQSGAIVMTPLNENCLSSAFGPCNNSTARVLTAAMRDAYLELRNKKDAPVLVPAEKSLNSPNLISPPRPEEPVTERGEKSAPPAVSNISQDTNQAVTVTTIKTQIDSLANTVKPPEKPVVVEPVVPAKIWWGRWEPVVGGSGNTSNPALAPDREVTMSNVVFGMLREKGDTYVPNEGVAKFKLADSESYLMAADKTLTAGRISDTSLVIDFGNRKFDTSLVVNVNGFTPTEIRAAGDISFQGVFMSEITTPDTIVAGSLSKNSDQAGYLFQRNTANGLIIGATRWIQ</sequence>
<dbReference type="Pfam" id="PF04773">
    <property type="entry name" value="FecR"/>
    <property type="match status" value="1"/>
</dbReference>
<name>A0ABR6XRW3_9BURK</name>
<evidence type="ECO:0000256" key="2">
    <source>
        <dbReference type="SAM" id="SignalP"/>
    </source>
</evidence>
<dbReference type="InterPro" id="IPR006860">
    <property type="entry name" value="FecR"/>
</dbReference>
<keyword evidence="2" id="KW-0732">Signal</keyword>
<proteinExistence type="predicted"/>
<feature type="chain" id="PRO_5046856275" evidence="2">
    <location>
        <begin position="31"/>
        <end position="450"/>
    </location>
</feature>
<dbReference type="PANTHER" id="PTHR38731">
    <property type="entry name" value="LIPL45-RELATED LIPOPROTEIN-RELATED"/>
    <property type="match status" value="1"/>
</dbReference>
<dbReference type="Gene3D" id="2.60.120.1440">
    <property type="match status" value="1"/>
</dbReference>
<evidence type="ECO:0000259" key="3">
    <source>
        <dbReference type="Pfam" id="PF04773"/>
    </source>
</evidence>
<comment type="caution">
    <text evidence="4">The sequence shown here is derived from an EMBL/GenBank/DDBJ whole genome shotgun (WGS) entry which is preliminary data.</text>
</comment>
<reference evidence="4 5" key="1">
    <citation type="submission" date="2020-08" db="EMBL/GenBank/DDBJ databases">
        <title>Novel species isolated from subtropical streams in China.</title>
        <authorList>
            <person name="Lu H."/>
        </authorList>
    </citation>
    <scope>NUCLEOTIDE SEQUENCE [LARGE SCALE GENOMIC DNA]</scope>
    <source>
        <strain evidence="4 5">KCTC 52442</strain>
    </source>
</reference>
<feature type="domain" description="FecR protein" evidence="3">
    <location>
        <begin position="67"/>
        <end position="169"/>
    </location>
</feature>
<accession>A0ABR6XRW3</accession>
<dbReference type="PANTHER" id="PTHR38731:SF3">
    <property type="entry name" value="BLL6125 PROTEIN"/>
    <property type="match status" value="1"/>
</dbReference>
<dbReference type="EMBL" id="JACOFU010000004">
    <property type="protein sequence ID" value="MBC3832230.1"/>
    <property type="molecule type" value="Genomic_DNA"/>
</dbReference>
<evidence type="ECO:0000313" key="4">
    <source>
        <dbReference type="EMBL" id="MBC3832230.1"/>
    </source>
</evidence>
<protein>
    <submittedName>
        <fullName evidence="4">FecR domain-containing protein</fullName>
    </submittedName>
</protein>
<feature type="region of interest" description="Disordered" evidence="1">
    <location>
        <begin position="220"/>
        <end position="250"/>
    </location>
</feature>
<feature type="signal peptide" evidence="2">
    <location>
        <begin position="1"/>
        <end position="30"/>
    </location>
</feature>
<evidence type="ECO:0000256" key="1">
    <source>
        <dbReference type="SAM" id="MobiDB-lite"/>
    </source>
</evidence>
<gene>
    <name evidence="4" type="ORF">H8K33_11960</name>
</gene>
<keyword evidence="5" id="KW-1185">Reference proteome</keyword>
<dbReference type="Proteomes" id="UP000643610">
    <property type="component" value="Unassembled WGS sequence"/>
</dbReference>
<dbReference type="RefSeq" id="WP_186891264.1">
    <property type="nucleotide sequence ID" value="NZ_JACOFU010000004.1"/>
</dbReference>
<feature type="compositionally biased region" description="Basic and acidic residues" evidence="1">
    <location>
        <begin position="231"/>
        <end position="242"/>
    </location>
</feature>
<evidence type="ECO:0000313" key="5">
    <source>
        <dbReference type="Proteomes" id="UP000643610"/>
    </source>
</evidence>
<organism evidence="4 5">
    <name type="scientific">Undibacterium amnicola</name>
    <dbReference type="NCBI Taxonomy" id="1834038"/>
    <lineage>
        <taxon>Bacteria</taxon>
        <taxon>Pseudomonadati</taxon>
        <taxon>Pseudomonadota</taxon>
        <taxon>Betaproteobacteria</taxon>
        <taxon>Burkholderiales</taxon>
        <taxon>Oxalobacteraceae</taxon>
        <taxon>Undibacterium</taxon>
    </lineage>
</organism>